<dbReference type="GO" id="GO:0043565">
    <property type="term" value="F:sequence-specific DNA binding"/>
    <property type="evidence" value="ECO:0007669"/>
    <property type="project" value="InterPro"/>
</dbReference>
<gene>
    <name evidence="6" type="ORF">XhyaCFBP1156_01440</name>
</gene>
<dbReference type="InterPro" id="IPR018060">
    <property type="entry name" value="HTH_AraC"/>
</dbReference>
<evidence type="ECO:0000256" key="3">
    <source>
        <dbReference type="ARBA" id="ARBA00023163"/>
    </source>
</evidence>
<evidence type="ECO:0000313" key="6">
    <source>
        <dbReference type="EMBL" id="PPV00090.1"/>
    </source>
</evidence>
<dbReference type="Pfam" id="PF02311">
    <property type="entry name" value="AraC_binding"/>
    <property type="match status" value="1"/>
</dbReference>
<keyword evidence="7" id="KW-1185">Reference proteome</keyword>
<dbReference type="PROSITE" id="PS01124">
    <property type="entry name" value="HTH_ARAC_FAMILY_2"/>
    <property type="match status" value="1"/>
</dbReference>
<dbReference type="EMBL" id="MDEG01000001">
    <property type="protein sequence ID" value="PPV00090.1"/>
    <property type="molecule type" value="Genomic_DNA"/>
</dbReference>
<dbReference type="Gene3D" id="2.60.120.10">
    <property type="entry name" value="Jelly Rolls"/>
    <property type="match status" value="1"/>
</dbReference>
<organism evidence="6 7">
    <name type="scientific">Xanthomonas hyacinthi</name>
    <dbReference type="NCBI Taxonomy" id="56455"/>
    <lineage>
        <taxon>Bacteria</taxon>
        <taxon>Pseudomonadati</taxon>
        <taxon>Pseudomonadota</taxon>
        <taxon>Gammaproteobacteria</taxon>
        <taxon>Lysobacterales</taxon>
        <taxon>Lysobacteraceae</taxon>
        <taxon>Xanthomonas</taxon>
    </lineage>
</organism>
<dbReference type="RefSeq" id="WP_104557849.1">
    <property type="nucleotide sequence ID" value="NZ_CP043476.1"/>
</dbReference>
<proteinExistence type="predicted"/>
<dbReference type="InterPro" id="IPR037923">
    <property type="entry name" value="HTH-like"/>
</dbReference>
<evidence type="ECO:0000313" key="7">
    <source>
        <dbReference type="Proteomes" id="UP000238261"/>
    </source>
</evidence>
<dbReference type="PANTHER" id="PTHR43280">
    <property type="entry name" value="ARAC-FAMILY TRANSCRIPTIONAL REGULATOR"/>
    <property type="match status" value="1"/>
</dbReference>
<accession>A0A2S7F3Y0</accession>
<keyword evidence="2" id="KW-0238">DNA-binding</keyword>
<keyword evidence="3" id="KW-0804">Transcription</keyword>
<feature type="region of interest" description="Disordered" evidence="4">
    <location>
        <begin position="297"/>
        <end position="326"/>
    </location>
</feature>
<dbReference type="SUPFAM" id="SSF46689">
    <property type="entry name" value="Homeodomain-like"/>
    <property type="match status" value="1"/>
</dbReference>
<evidence type="ECO:0000256" key="2">
    <source>
        <dbReference type="ARBA" id="ARBA00023125"/>
    </source>
</evidence>
<comment type="caution">
    <text evidence="6">The sequence shown here is derived from an EMBL/GenBank/DDBJ whole genome shotgun (WGS) entry which is preliminary data.</text>
</comment>
<feature type="domain" description="HTH araC/xylS-type" evidence="5">
    <location>
        <begin position="198"/>
        <end position="296"/>
    </location>
</feature>
<evidence type="ECO:0000259" key="5">
    <source>
        <dbReference type="PROSITE" id="PS01124"/>
    </source>
</evidence>
<dbReference type="SUPFAM" id="SSF51215">
    <property type="entry name" value="Regulatory protein AraC"/>
    <property type="match status" value="1"/>
</dbReference>
<sequence>MPASDRPMPPVLSVPAFGLYGEVDGSAVEDTLHWESIPARSRLHGWRIHPHRHHDLSQLLYVQAGPAGIHIDGHSQRVNHATLVWMPPLYVHGFDFHRRIRGHIVTLSASLLQAWLVQWPQMAQVLARPACLEVGRDRAMLDACFAGIAAEHAHHRDGRVPMLSALAGQALVWAARRALHKATLPRGAGPARSATQVRAFLALVDRHYREHWPLQRYADQLQLSPSHLGALCRQEAGAPPLQLIQRRIILEAQRSLVYTTLTVQQVATLLGFDDPAYFSRYFARNAGCSPNAFRRRAATGKAAPTQRRSTAAGESTVDLGENADSD</sequence>
<dbReference type="OrthoDB" id="9814125at2"/>
<dbReference type="Gene3D" id="1.10.10.60">
    <property type="entry name" value="Homeodomain-like"/>
    <property type="match status" value="1"/>
</dbReference>
<dbReference type="InterPro" id="IPR047264">
    <property type="entry name" value="Cupin_HpaA-like_N"/>
</dbReference>
<dbReference type="Proteomes" id="UP000238261">
    <property type="component" value="Unassembled WGS sequence"/>
</dbReference>
<dbReference type="AlphaFoldDB" id="A0A2S7F3Y0"/>
<name>A0A2S7F3Y0_9XANT</name>
<dbReference type="PANTHER" id="PTHR43280:SF32">
    <property type="entry name" value="TRANSCRIPTIONAL REGULATORY PROTEIN"/>
    <property type="match status" value="1"/>
</dbReference>
<dbReference type="InterPro" id="IPR009057">
    <property type="entry name" value="Homeodomain-like_sf"/>
</dbReference>
<dbReference type="SMART" id="SM00342">
    <property type="entry name" value="HTH_ARAC"/>
    <property type="match status" value="1"/>
</dbReference>
<keyword evidence="1" id="KW-0805">Transcription regulation</keyword>
<protein>
    <submittedName>
        <fullName evidence="6">AraC family transcriptional regulator</fullName>
    </submittedName>
</protein>
<dbReference type="CDD" id="cd06999">
    <property type="entry name" value="cupin_HpaA-like_N"/>
    <property type="match status" value="1"/>
</dbReference>
<evidence type="ECO:0000256" key="4">
    <source>
        <dbReference type="SAM" id="MobiDB-lite"/>
    </source>
</evidence>
<reference evidence="7" key="1">
    <citation type="submission" date="2016-08" db="EMBL/GenBank/DDBJ databases">
        <authorList>
            <person name="Merda D."/>
            <person name="Briand M."/>
            <person name="Taghouti G."/>
            <person name="Carrere S."/>
            <person name="Gouzy J."/>
            <person name="Portier P."/>
            <person name="Jacques M.-A."/>
            <person name="Fischer-Le Saux M."/>
        </authorList>
    </citation>
    <scope>NUCLEOTIDE SEQUENCE [LARGE SCALE GENOMIC DNA]</scope>
    <source>
        <strain evidence="7">CFBP1156</strain>
    </source>
</reference>
<dbReference type="InterPro" id="IPR014710">
    <property type="entry name" value="RmlC-like_jellyroll"/>
</dbReference>
<dbReference type="InterPro" id="IPR003313">
    <property type="entry name" value="AraC-bd"/>
</dbReference>
<dbReference type="Pfam" id="PF12833">
    <property type="entry name" value="HTH_18"/>
    <property type="match status" value="1"/>
</dbReference>
<evidence type="ECO:0000256" key="1">
    <source>
        <dbReference type="ARBA" id="ARBA00023015"/>
    </source>
</evidence>
<dbReference type="GO" id="GO:0003700">
    <property type="term" value="F:DNA-binding transcription factor activity"/>
    <property type="evidence" value="ECO:0007669"/>
    <property type="project" value="InterPro"/>
</dbReference>